<dbReference type="InterPro" id="IPR036873">
    <property type="entry name" value="Rhodanese-like_dom_sf"/>
</dbReference>
<dbReference type="Pfam" id="PF00753">
    <property type="entry name" value="Lactamase_B"/>
    <property type="match status" value="1"/>
</dbReference>
<evidence type="ECO:0000259" key="2">
    <source>
        <dbReference type="PROSITE" id="PS50206"/>
    </source>
</evidence>
<dbReference type="PROSITE" id="PS50206">
    <property type="entry name" value="RHODANESE_3"/>
    <property type="match status" value="1"/>
</dbReference>
<dbReference type="InterPro" id="IPR051682">
    <property type="entry name" value="Mito_Persulfide_Diox"/>
</dbReference>
<dbReference type="CDD" id="cd07724">
    <property type="entry name" value="POD-like_MBL-fold"/>
    <property type="match status" value="1"/>
</dbReference>
<keyword evidence="4" id="KW-1185">Reference proteome</keyword>
<dbReference type="SUPFAM" id="SSF56281">
    <property type="entry name" value="Metallo-hydrolase/oxidoreductase"/>
    <property type="match status" value="1"/>
</dbReference>
<proteinExistence type="predicted"/>
<evidence type="ECO:0000256" key="1">
    <source>
        <dbReference type="SAM" id="MobiDB-lite"/>
    </source>
</evidence>
<dbReference type="AlphaFoldDB" id="A0A0A5HUE7"/>
<dbReference type="Gene3D" id="3.40.250.10">
    <property type="entry name" value="Rhodanese-like domain"/>
    <property type="match status" value="1"/>
</dbReference>
<dbReference type="STRING" id="1385511.GCA_000425225_00369"/>
<evidence type="ECO:0000313" key="4">
    <source>
        <dbReference type="Proteomes" id="UP000030403"/>
    </source>
</evidence>
<gene>
    <name evidence="3" type="ORF">N783_10055</name>
</gene>
<dbReference type="GO" id="GO:0070813">
    <property type="term" value="P:hydrogen sulfide metabolic process"/>
    <property type="evidence" value="ECO:0007669"/>
    <property type="project" value="TreeGrafter"/>
</dbReference>
<feature type="domain" description="Rhodanese" evidence="2">
    <location>
        <begin position="17"/>
        <end position="113"/>
    </location>
</feature>
<dbReference type="InterPro" id="IPR001763">
    <property type="entry name" value="Rhodanese-like_dom"/>
</dbReference>
<dbReference type="Gene3D" id="3.60.15.10">
    <property type="entry name" value="Ribonuclease Z/Hydroxyacylglutathione hydrolase-like"/>
    <property type="match status" value="1"/>
</dbReference>
<feature type="compositionally biased region" description="Basic and acidic residues" evidence="1">
    <location>
        <begin position="356"/>
        <end position="367"/>
    </location>
</feature>
<comment type="caution">
    <text evidence="3">The sequence shown here is derived from an EMBL/GenBank/DDBJ whole genome shotgun (WGS) entry which is preliminary data.</text>
</comment>
<name>A0A0A5HUE7_9BACI</name>
<dbReference type="InterPro" id="IPR036866">
    <property type="entry name" value="RibonucZ/Hydroxyglut_hydro"/>
</dbReference>
<dbReference type="SMART" id="SM00450">
    <property type="entry name" value="RHOD"/>
    <property type="match status" value="1"/>
</dbReference>
<protein>
    <recommendedName>
        <fullName evidence="2">Rhodanese domain-containing protein</fullName>
    </recommendedName>
</protein>
<reference evidence="3 4" key="1">
    <citation type="submission" date="2013-08" db="EMBL/GenBank/DDBJ databases">
        <authorList>
            <person name="Huang J."/>
            <person name="Wang G."/>
        </authorList>
    </citation>
    <scope>NUCLEOTIDE SEQUENCE [LARGE SCALE GENOMIC DNA]</scope>
    <source>
        <strain evidence="3 4">BH030004</strain>
    </source>
</reference>
<evidence type="ECO:0000313" key="3">
    <source>
        <dbReference type="EMBL" id="KGX87267.1"/>
    </source>
</evidence>
<dbReference type="InterPro" id="IPR001279">
    <property type="entry name" value="Metallo-B-lactamas"/>
</dbReference>
<dbReference type="SMART" id="SM00849">
    <property type="entry name" value="Lactamase_B"/>
    <property type="match status" value="1"/>
</dbReference>
<dbReference type="InterPro" id="IPR044528">
    <property type="entry name" value="POD-like_MBL-fold"/>
</dbReference>
<dbReference type="Pfam" id="PF00581">
    <property type="entry name" value="Rhodanese"/>
    <property type="match status" value="1"/>
</dbReference>
<feature type="region of interest" description="Disordered" evidence="1">
    <location>
        <begin position="335"/>
        <end position="375"/>
    </location>
</feature>
<dbReference type="GO" id="GO:0006749">
    <property type="term" value="P:glutathione metabolic process"/>
    <property type="evidence" value="ECO:0007669"/>
    <property type="project" value="InterPro"/>
</dbReference>
<dbReference type="GO" id="GO:0050313">
    <property type="term" value="F:sulfur dioxygenase activity"/>
    <property type="evidence" value="ECO:0007669"/>
    <property type="project" value="InterPro"/>
</dbReference>
<sequence length="375" mass="41823">MAMEPLTVKELAQKILNKEDVFLLDIRKEEDYEGWAIDGETVQSLNIPFTQLKNGVEDVKPKLPNDQPVYVVCAKGISSQKGVELLEEAGVEDVTYLKGGMTAWSEHIEPVKVANLKGGGELYQFLRIGKGCLSYVVAADGEAAVIDANRMTGEYKSFAEEKGLTIKHVFDTHLHADHISGGKTLADETGANYWFPPKDDEGLEFDYSPLKDGTDVQLGNQTVTISAFYSPGHTIGSTSLIVDQQFLMTGDILFVESIGRPDLAGKADAWVDDLRKTLYDRYKELSQELIVLPSHFGKMEEINDDGTVQAKLDELYSNNDRLQVNDAEEFRHIVTDNLPPQPNSHEQIRKTNMGKQEPDQDERREMEVGPNRCAV</sequence>
<dbReference type="PANTHER" id="PTHR43084">
    <property type="entry name" value="PERSULFIDE DIOXYGENASE ETHE1"/>
    <property type="match status" value="1"/>
</dbReference>
<dbReference type="SUPFAM" id="SSF52821">
    <property type="entry name" value="Rhodanese/Cell cycle control phosphatase"/>
    <property type="match status" value="1"/>
</dbReference>
<dbReference type="PANTHER" id="PTHR43084:SF7">
    <property type="entry name" value="BETA-LACTAMASE DOMAIN PROTEIN"/>
    <property type="match status" value="1"/>
</dbReference>
<accession>A0A0A5HUE7</accession>
<organism evidence="3 4">
    <name type="scientific">Pontibacillus marinus BH030004 = DSM 16465</name>
    <dbReference type="NCBI Taxonomy" id="1385511"/>
    <lineage>
        <taxon>Bacteria</taxon>
        <taxon>Bacillati</taxon>
        <taxon>Bacillota</taxon>
        <taxon>Bacilli</taxon>
        <taxon>Bacillales</taxon>
        <taxon>Bacillaceae</taxon>
        <taxon>Pontibacillus</taxon>
    </lineage>
</organism>
<dbReference type="OrthoDB" id="9784009at2"/>
<dbReference type="eggNOG" id="COG0491">
    <property type="taxonomic scope" value="Bacteria"/>
</dbReference>
<dbReference type="eggNOG" id="COG0607">
    <property type="taxonomic scope" value="Bacteria"/>
</dbReference>
<dbReference type="RefSeq" id="WP_027447855.1">
    <property type="nucleotide sequence ID" value="NZ_AVPF01000025.1"/>
</dbReference>
<dbReference type="Proteomes" id="UP000030403">
    <property type="component" value="Unassembled WGS sequence"/>
</dbReference>
<dbReference type="EMBL" id="AVPF01000025">
    <property type="protein sequence ID" value="KGX87267.1"/>
    <property type="molecule type" value="Genomic_DNA"/>
</dbReference>